<dbReference type="InterPro" id="IPR042279">
    <property type="entry name" value="Pep_M60_3"/>
</dbReference>
<feature type="domain" description="Peptidase M60" evidence="1">
    <location>
        <begin position="95"/>
        <end position="410"/>
    </location>
</feature>
<keyword evidence="3" id="KW-1185">Reference proteome</keyword>
<proteinExistence type="predicted"/>
<dbReference type="RefSeq" id="WP_346582784.1">
    <property type="nucleotide sequence ID" value="NZ_JBDJLH010000009.1"/>
</dbReference>
<dbReference type="Gene3D" id="1.10.390.30">
    <property type="entry name" value="Peptidase M60, enhancin-like domain 3"/>
    <property type="match status" value="1"/>
</dbReference>
<dbReference type="InterPro" id="IPR031161">
    <property type="entry name" value="Peptidase_M60_dom"/>
</dbReference>
<reference evidence="2 3" key="1">
    <citation type="submission" date="2024-04" db="EMBL/GenBank/DDBJ databases">
        <title>WGS of bacteria from Torrens River.</title>
        <authorList>
            <person name="Wyrsch E.R."/>
            <person name="Drigo B."/>
        </authorList>
    </citation>
    <scope>NUCLEOTIDE SEQUENCE [LARGE SCALE GENOMIC DNA]</scope>
    <source>
        <strain evidence="2 3">TWI391</strain>
    </source>
</reference>
<dbReference type="Proteomes" id="UP001409291">
    <property type="component" value="Unassembled WGS sequence"/>
</dbReference>
<dbReference type="PROSITE" id="PS51723">
    <property type="entry name" value="PEPTIDASE_M60"/>
    <property type="match status" value="1"/>
</dbReference>
<dbReference type="Gene3D" id="3.40.390.80">
    <property type="entry name" value="Peptidase M60, enhancin-like domain 2"/>
    <property type="match status" value="1"/>
</dbReference>
<sequence length="605" mass="68934">MKKYIITTCFLISTVLLSLGQDKSDFKVFNDKKFTTLKKGVSDKEINAISSEVIRAVAKQLKSKTYPVHERIRKYESYQDPHILANRLKIGAYSQFENPTGIYFDQNDEIIAWVGDVNGNSISLDIVNWDDKDFSKETYKLKPGLNILKSHSKGNSYINYYTKEAKLANKIEVHILSGHINGVFQVANDDNKKWDQLLANAYGPILDIVGKKTQLAYSVASLKKYAPSQGTQLIQLYDSIITIQHELMGLVKYNKVPRNHMFGRVIWDGFMHADELGAAFHDETMPWVAHIPTLQKDCWGVAHEFGHVNQVRPNMTWPGTTETTNNIYSVWTRYLFNRKDVKLECEALKDYDEHKVGGRITTYMESAFVHKQPWMTQAGHDRMKRENDRGFAGDHFGTLVPLWQLQLYIAVVGEGEKWGNKDFYADIFMKAINDPIIDAKENSYYQLSFIKNACDAAKLDLTDFFEHSGMLTTMDMMVDDYTPGRMTITEMDVREVKSYASQYNKPTTPVMHYLTANSIDIFKGKQPVRGTKNSGIEKQIGKIVIDNTKWENAVAFETYAGEKLLKVAFRGAGSVDDIKTTVVQTPEGYTRVVAVGWDGQRIEVI</sequence>
<comment type="caution">
    <text evidence="2">The sequence shown here is derived from an EMBL/GenBank/DDBJ whole genome shotgun (WGS) entry which is preliminary data.</text>
</comment>
<evidence type="ECO:0000313" key="2">
    <source>
        <dbReference type="EMBL" id="MEN5379938.1"/>
    </source>
</evidence>
<gene>
    <name evidence="2" type="ORF">ABE541_21910</name>
</gene>
<dbReference type="EMBL" id="JBDJNQ010000012">
    <property type="protein sequence ID" value="MEN5379938.1"/>
    <property type="molecule type" value="Genomic_DNA"/>
</dbReference>
<dbReference type="Gene3D" id="2.60.120.1250">
    <property type="entry name" value="Peptidase M60, enhancin-like domain 1"/>
    <property type="match status" value="1"/>
</dbReference>
<protein>
    <submittedName>
        <fullName evidence="2">M60 family metallopeptidase</fullName>
    </submittedName>
</protein>
<dbReference type="SMART" id="SM01276">
    <property type="entry name" value="M60-like"/>
    <property type="match status" value="1"/>
</dbReference>
<evidence type="ECO:0000259" key="1">
    <source>
        <dbReference type="PROSITE" id="PS51723"/>
    </source>
</evidence>
<name>A0ABV0C171_9SPHI</name>
<accession>A0ABV0C171</accession>
<dbReference type="Pfam" id="PF13402">
    <property type="entry name" value="Peptidase_M60"/>
    <property type="match status" value="1"/>
</dbReference>
<organism evidence="2 3">
    <name type="scientific">Sphingobacterium kitahiroshimense</name>
    <dbReference type="NCBI Taxonomy" id="470446"/>
    <lineage>
        <taxon>Bacteria</taxon>
        <taxon>Pseudomonadati</taxon>
        <taxon>Bacteroidota</taxon>
        <taxon>Sphingobacteriia</taxon>
        <taxon>Sphingobacteriales</taxon>
        <taxon>Sphingobacteriaceae</taxon>
        <taxon>Sphingobacterium</taxon>
    </lineage>
</organism>
<evidence type="ECO:0000313" key="3">
    <source>
        <dbReference type="Proteomes" id="UP001409291"/>
    </source>
</evidence>